<dbReference type="EMBL" id="CP073633">
    <property type="protein sequence ID" value="WHQ72036.1"/>
    <property type="molecule type" value="Genomic_DNA"/>
</dbReference>
<gene>
    <name evidence="1" type="ORF">KEC54_11100</name>
</gene>
<dbReference type="RefSeq" id="WP_283536131.1">
    <property type="nucleotide sequence ID" value="NZ_CP073633.1"/>
</dbReference>
<dbReference type="AlphaFoldDB" id="A0AAX3WMA3"/>
<evidence type="ECO:0000313" key="1">
    <source>
        <dbReference type="EMBL" id="WHQ72036.1"/>
    </source>
</evidence>
<protein>
    <submittedName>
        <fullName evidence="1">Uncharacterized protein</fullName>
    </submittedName>
</protein>
<dbReference type="Proteomes" id="UP001223720">
    <property type="component" value="Chromosome"/>
</dbReference>
<evidence type="ECO:0000313" key="2">
    <source>
        <dbReference type="Proteomes" id="UP001223720"/>
    </source>
</evidence>
<sequence length="116" mass="12743">MKLSENLWIFSETCLNFKHESLNSICCYLLTVGETCLRMMPGSSSGTCAATTISAANAAQGSEEDVTGMMYCGVPTKSADGLLLRFRKMTWDIACEAVETLRRRKLAIRAQPFSTC</sequence>
<accession>A0AAX3WMA3</accession>
<organism evidence="1 2">
    <name type="scientific">Methylorubrum extorquens</name>
    <name type="common">Methylobacterium dichloromethanicum</name>
    <name type="synonym">Methylobacterium extorquens</name>
    <dbReference type="NCBI Taxonomy" id="408"/>
    <lineage>
        <taxon>Bacteria</taxon>
        <taxon>Pseudomonadati</taxon>
        <taxon>Pseudomonadota</taxon>
        <taxon>Alphaproteobacteria</taxon>
        <taxon>Hyphomicrobiales</taxon>
        <taxon>Methylobacteriaceae</taxon>
        <taxon>Methylorubrum</taxon>
    </lineage>
</organism>
<name>A0AAX3WMA3_METEX</name>
<reference evidence="1" key="1">
    <citation type="journal article" date="2022" name="Biotechnol. Bioprocess Eng.">
        <title>Pan-genome Analysis Reveals Comparative Genomic Features of Central Metabolic Pathways in Methylorubrum extorquens.</title>
        <authorList>
            <person name="Lee G.M."/>
            <person name="Scott-Nevros Z.K."/>
            <person name="Lee S.-M."/>
            <person name="Kim D."/>
        </authorList>
    </citation>
    <scope>NUCLEOTIDE SEQUENCE</scope>
    <source>
        <strain evidence="1">ATCC 55366</strain>
    </source>
</reference>
<proteinExistence type="predicted"/>